<dbReference type="InterPro" id="IPR014748">
    <property type="entry name" value="Enoyl-CoA_hydra_C"/>
</dbReference>
<dbReference type="AlphaFoldDB" id="A0A7L5BZ96"/>
<dbReference type="CDD" id="cd06558">
    <property type="entry name" value="crotonase-like"/>
    <property type="match status" value="1"/>
</dbReference>
<name>A0A7L5BZ96_9RHOB</name>
<dbReference type="InterPro" id="IPR001753">
    <property type="entry name" value="Enoyl-CoA_hydra/iso"/>
</dbReference>
<dbReference type="PANTHER" id="PTHR43802">
    <property type="entry name" value="ENOYL-COA HYDRATASE"/>
    <property type="match status" value="1"/>
</dbReference>
<accession>A0A7L5BZ96</accession>
<reference evidence="2 3" key="1">
    <citation type="submission" date="2020-02" db="EMBL/GenBank/DDBJ databases">
        <title>complete genome sequence of Rhodobacteraceae bacterium.</title>
        <authorList>
            <person name="Park J."/>
            <person name="Kim Y.-S."/>
            <person name="Kim K.-H."/>
        </authorList>
    </citation>
    <scope>NUCLEOTIDE SEQUENCE [LARGE SCALE GENOMIC DNA]</scope>
    <source>
        <strain evidence="2 3">RR4-56</strain>
    </source>
</reference>
<evidence type="ECO:0000313" key="3">
    <source>
        <dbReference type="Proteomes" id="UP000503336"/>
    </source>
</evidence>
<keyword evidence="3" id="KW-1185">Reference proteome</keyword>
<sequence>MTYQEILYELAEDVALITLNRPEALNGMTTVMRAELRHALARAAGESRAIVLTGAGRGFCSGQDLGATKRVADIDLERLLREEYEPLLKLIEESPVPILCAVNGPAAGAGANLALACDVVIAARSAYFLEAFARIGLLPDAGGTWRLPRKIGLARAMGMSLFAEPIPAPQAAEWGLIWEVVDDGALTARVGELAARLAAGPTRAYGATRRAIRQSFENSYQEQLALEAREQGALGATRDFEEGVLAFLEKRKPAYEGR</sequence>
<dbReference type="EMBL" id="CP049056">
    <property type="protein sequence ID" value="QIE54919.1"/>
    <property type="molecule type" value="Genomic_DNA"/>
</dbReference>
<organism evidence="2 3">
    <name type="scientific">Pikeienuella piscinae</name>
    <dbReference type="NCBI Taxonomy" id="2748098"/>
    <lineage>
        <taxon>Bacteria</taxon>
        <taxon>Pseudomonadati</taxon>
        <taxon>Pseudomonadota</taxon>
        <taxon>Alphaproteobacteria</taxon>
        <taxon>Rhodobacterales</taxon>
        <taxon>Paracoccaceae</taxon>
        <taxon>Pikeienuella</taxon>
    </lineage>
</organism>
<evidence type="ECO:0000256" key="1">
    <source>
        <dbReference type="ARBA" id="ARBA00005254"/>
    </source>
</evidence>
<proteinExistence type="inferred from homology"/>
<dbReference type="GO" id="GO:0016853">
    <property type="term" value="F:isomerase activity"/>
    <property type="evidence" value="ECO:0007669"/>
    <property type="project" value="UniProtKB-KW"/>
</dbReference>
<dbReference type="SUPFAM" id="SSF52096">
    <property type="entry name" value="ClpP/crotonase"/>
    <property type="match status" value="1"/>
</dbReference>
<dbReference type="Gene3D" id="1.10.12.10">
    <property type="entry name" value="Lyase 2-enoyl-coa Hydratase, Chain A, domain 2"/>
    <property type="match status" value="1"/>
</dbReference>
<dbReference type="Pfam" id="PF00378">
    <property type="entry name" value="ECH_1"/>
    <property type="match status" value="1"/>
</dbReference>
<protein>
    <submittedName>
        <fullName evidence="2">2-(1,2-epoxy-1,2-dihydrophenyl)acetyl-CoA isomerase</fullName>
    </submittedName>
</protein>
<dbReference type="InterPro" id="IPR029045">
    <property type="entry name" value="ClpP/crotonase-like_dom_sf"/>
</dbReference>
<gene>
    <name evidence="2" type="ORF">G5B40_05315</name>
</gene>
<comment type="similarity">
    <text evidence="1">Belongs to the enoyl-CoA hydratase/isomerase family.</text>
</comment>
<dbReference type="PANTHER" id="PTHR43802:SF1">
    <property type="entry name" value="IP11341P-RELATED"/>
    <property type="match status" value="1"/>
</dbReference>
<evidence type="ECO:0000313" key="2">
    <source>
        <dbReference type="EMBL" id="QIE54919.1"/>
    </source>
</evidence>
<dbReference type="RefSeq" id="WP_165095964.1">
    <property type="nucleotide sequence ID" value="NZ_CP049056.1"/>
</dbReference>
<keyword evidence="2" id="KW-0413">Isomerase</keyword>
<dbReference type="Proteomes" id="UP000503336">
    <property type="component" value="Chromosome"/>
</dbReference>
<dbReference type="KEGG" id="hdh:G5B40_05315"/>
<dbReference type="Gene3D" id="3.90.226.10">
    <property type="entry name" value="2-enoyl-CoA Hydratase, Chain A, domain 1"/>
    <property type="match status" value="1"/>
</dbReference>